<dbReference type="AlphaFoldDB" id="A0A8T1FL81"/>
<dbReference type="VEuPathDB" id="FungiDB:PC110_g14391"/>
<proteinExistence type="predicted"/>
<organism evidence="1 2">
    <name type="scientific">Phytophthora cactorum</name>
    <dbReference type="NCBI Taxonomy" id="29920"/>
    <lineage>
        <taxon>Eukaryota</taxon>
        <taxon>Sar</taxon>
        <taxon>Stramenopiles</taxon>
        <taxon>Oomycota</taxon>
        <taxon>Peronosporomycetes</taxon>
        <taxon>Peronosporales</taxon>
        <taxon>Peronosporaceae</taxon>
        <taxon>Phytophthora</taxon>
    </lineage>
</organism>
<name>A0A8T1FL81_9STRA</name>
<evidence type="ECO:0000313" key="2">
    <source>
        <dbReference type="Proteomes" id="UP000697107"/>
    </source>
</evidence>
<reference evidence="1" key="1">
    <citation type="submission" date="2018-10" db="EMBL/GenBank/DDBJ databases">
        <title>Effector identification in a new, highly contiguous assembly of the strawberry crown rot pathogen Phytophthora cactorum.</title>
        <authorList>
            <person name="Armitage A.D."/>
            <person name="Nellist C.F."/>
            <person name="Bates H."/>
            <person name="Vickerstaff R.J."/>
            <person name="Harrison R.J."/>
        </authorList>
    </citation>
    <scope>NUCLEOTIDE SEQUENCE</scope>
    <source>
        <strain evidence="1">P415</strain>
    </source>
</reference>
<protein>
    <submittedName>
        <fullName evidence="1">Uncharacterized protein</fullName>
    </submittedName>
</protein>
<sequence length="189" mass="20853">MGHYRRVLAQVPDNMIPNLKPSSALKEDITRVCGWVRPDNTEAGAKVEVVDTISPEKVAAAIAELEAGRYPDTVDEGTTSAPFYRKINCESSLRRINVCNQSEFRRASGLRLNEAKTMEEREARAIFALELGVIPVTTLVAQYDSGNDVSAEHHTALLTAWRRSGYAAMQMHLPRGTPSAIKKQATQTI</sequence>
<gene>
    <name evidence="1" type="ORF">PC118_g15505</name>
</gene>
<comment type="caution">
    <text evidence="1">The sequence shown here is derived from an EMBL/GenBank/DDBJ whole genome shotgun (WGS) entry which is preliminary data.</text>
</comment>
<dbReference type="EMBL" id="RCML01000604">
    <property type="protein sequence ID" value="KAG2972787.1"/>
    <property type="molecule type" value="Genomic_DNA"/>
</dbReference>
<accession>A0A8T1FL81</accession>
<evidence type="ECO:0000313" key="1">
    <source>
        <dbReference type="EMBL" id="KAG2972787.1"/>
    </source>
</evidence>
<dbReference type="Proteomes" id="UP000697107">
    <property type="component" value="Unassembled WGS sequence"/>
</dbReference>